<name>A0A6A5QBZ3_AMPQU</name>
<dbReference type="SMART" id="SM01218">
    <property type="entry name" value="FoP_duplication"/>
    <property type="match status" value="1"/>
</dbReference>
<evidence type="ECO:0000256" key="3">
    <source>
        <dbReference type="SAM" id="MobiDB-lite"/>
    </source>
</evidence>
<feature type="compositionally biased region" description="Basic residues" evidence="3">
    <location>
        <begin position="15"/>
        <end position="26"/>
    </location>
</feature>
<evidence type="ECO:0000313" key="5">
    <source>
        <dbReference type="EMBL" id="KAF1911807.1"/>
    </source>
</evidence>
<keyword evidence="6" id="KW-1185">Reference proteome</keyword>
<protein>
    <recommendedName>
        <fullName evidence="4">RRM domain-containing protein</fullName>
    </recommendedName>
</protein>
<feature type="region of interest" description="Disordered" evidence="3">
    <location>
        <begin position="154"/>
        <end position="259"/>
    </location>
</feature>
<gene>
    <name evidence="5" type="ORF">BDU57DRAFT_460177</name>
</gene>
<dbReference type="AlphaFoldDB" id="A0A6A5QBZ3"/>
<feature type="compositionally biased region" description="Polar residues" evidence="3">
    <location>
        <begin position="47"/>
        <end position="58"/>
    </location>
</feature>
<feature type="compositionally biased region" description="Basic and acidic residues" evidence="3">
    <location>
        <begin position="193"/>
        <end position="216"/>
    </location>
</feature>
<proteinExistence type="predicted"/>
<feature type="region of interest" description="Disordered" evidence="3">
    <location>
        <begin position="1"/>
        <end position="66"/>
    </location>
</feature>
<dbReference type="InterPro" id="IPR035979">
    <property type="entry name" value="RBD_domain_sf"/>
</dbReference>
<organism evidence="5 6">
    <name type="scientific">Ampelomyces quisqualis</name>
    <name type="common">Powdery mildew agent</name>
    <dbReference type="NCBI Taxonomy" id="50730"/>
    <lineage>
        <taxon>Eukaryota</taxon>
        <taxon>Fungi</taxon>
        <taxon>Dikarya</taxon>
        <taxon>Ascomycota</taxon>
        <taxon>Pezizomycotina</taxon>
        <taxon>Dothideomycetes</taxon>
        <taxon>Pleosporomycetidae</taxon>
        <taxon>Pleosporales</taxon>
        <taxon>Pleosporineae</taxon>
        <taxon>Phaeosphaeriaceae</taxon>
        <taxon>Ampelomyces</taxon>
    </lineage>
</organism>
<dbReference type="Proteomes" id="UP000800096">
    <property type="component" value="Unassembled WGS sequence"/>
</dbReference>
<dbReference type="InterPro" id="IPR051229">
    <property type="entry name" value="ALYREF_mRNA_export"/>
</dbReference>
<evidence type="ECO:0000259" key="4">
    <source>
        <dbReference type="PROSITE" id="PS50102"/>
    </source>
</evidence>
<dbReference type="InterPro" id="IPR012677">
    <property type="entry name" value="Nucleotide-bd_a/b_plait_sf"/>
</dbReference>
<dbReference type="GO" id="GO:0005634">
    <property type="term" value="C:nucleus"/>
    <property type="evidence" value="ECO:0007669"/>
    <property type="project" value="TreeGrafter"/>
</dbReference>
<dbReference type="InterPro" id="IPR025715">
    <property type="entry name" value="FoP_C"/>
</dbReference>
<evidence type="ECO:0000313" key="6">
    <source>
        <dbReference type="Proteomes" id="UP000800096"/>
    </source>
</evidence>
<keyword evidence="1 2" id="KW-0694">RNA-binding</keyword>
<evidence type="ECO:0000256" key="2">
    <source>
        <dbReference type="PROSITE-ProRule" id="PRU00176"/>
    </source>
</evidence>
<reference evidence="5" key="1">
    <citation type="journal article" date="2020" name="Stud. Mycol.">
        <title>101 Dothideomycetes genomes: a test case for predicting lifestyles and emergence of pathogens.</title>
        <authorList>
            <person name="Haridas S."/>
            <person name="Albert R."/>
            <person name="Binder M."/>
            <person name="Bloem J."/>
            <person name="Labutti K."/>
            <person name="Salamov A."/>
            <person name="Andreopoulos B."/>
            <person name="Baker S."/>
            <person name="Barry K."/>
            <person name="Bills G."/>
            <person name="Bluhm B."/>
            <person name="Cannon C."/>
            <person name="Castanera R."/>
            <person name="Culley D."/>
            <person name="Daum C."/>
            <person name="Ezra D."/>
            <person name="Gonzalez J."/>
            <person name="Henrissat B."/>
            <person name="Kuo A."/>
            <person name="Liang C."/>
            <person name="Lipzen A."/>
            <person name="Lutzoni F."/>
            <person name="Magnuson J."/>
            <person name="Mondo S."/>
            <person name="Nolan M."/>
            <person name="Ohm R."/>
            <person name="Pangilinan J."/>
            <person name="Park H.-J."/>
            <person name="Ramirez L."/>
            <person name="Alfaro M."/>
            <person name="Sun H."/>
            <person name="Tritt A."/>
            <person name="Yoshinaga Y."/>
            <person name="Zwiers L.-H."/>
            <person name="Turgeon B."/>
            <person name="Goodwin S."/>
            <person name="Spatafora J."/>
            <person name="Crous P."/>
            <person name="Grigoriev I."/>
        </authorList>
    </citation>
    <scope>NUCLEOTIDE SEQUENCE</scope>
    <source>
        <strain evidence="5">HMLAC05119</strain>
    </source>
</reference>
<dbReference type="EMBL" id="ML979142">
    <property type="protein sequence ID" value="KAF1911807.1"/>
    <property type="molecule type" value="Genomic_DNA"/>
</dbReference>
<sequence length="259" mass="26867">MSSKLDTSLDDILKTRRQTTKRGRGGRRSDAARPAPSGPVGGVSKSAKPTKQPRSAPSGTAIPESTGKILVSGLPHDVDQNQLQEYFASAVGVGRPKKVLLQYGPTGRSLGSATIIFNKHEQAVKATSALNGVKIDNRPVRVEMLVSAANLPAAAAQPSLADRVTQSKKDKPKPATATKAVPATATRGRGRGGKAEGRGRGGRTGGRERTKKKTVEELDAEMADYFPAGEGNADGMATGPADGAQATAVGDTAMDDEML</sequence>
<accession>A0A6A5QBZ3</accession>
<dbReference type="Gene3D" id="3.30.70.330">
    <property type="match status" value="1"/>
</dbReference>
<dbReference type="PANTHER" id="PTHR19965:SF35">
    <property type="entry name" value="RNA ANNEALING PROTEIN YRA1"/>
    <property type="match status" value="1"/>
</dbReference>
<dbReference type="PANTHER" id="PTHR19965">
    <property type="entry name" value="RNA AND EXPORT FACTOR BINDING PROTEIN"/>
    <property type="match status" value="1"/>
</dbReference>
<dbReference type="InterPro" id="IPR000504">
    <property type="entry name" value="RRM_dom"/>
</dbReference>
<dbReference type="OrthoDB" id="346839at2759"/>
<dbReference type="GO" id="GO:0003729">
    <property type="term" value="F:mRNA binding"/>
    <property type="evidence" value="ECO:0007669"/>
    <property type="project" value="TreeGrafter"/>
</dbReference>
<feature type="compositionally biased region" description="Low complexity" evidence="3">
    <location>
        <begin position="174"/>
        <end position="187"/>
    </location>
</feature>
<dbReference type="Pfam" id="PF13865">
    <property type="entry name" value="FoP_duplication"/>
    <property type="match status" value="1"/>
</dbReference>
<dbReference type="SMART" id="SM00360">
    <property type="entry name" value="RRM"/>
    <property type="match status" value="1"/>
</dbReference>
<dbReference type="Pfam" id="PF00076">
    <property type="entry name" value="RRM_1"/>
    <property type="match status" value="1"/>
</dbReference>
<dbReference type="SUPFAM" id="SSF54928">
    <property type="entry name" value="RNA-binding domain, RBD"/>
    <property type="match status" value="1"/>
</dbReference>
<evidence type="ECO:0000256" key="1">
    <source>
        <dbReference type="ARBA" id="ARBA00022884"/>
    </source>
</evidence>
<feature type="domain" description="RRM" evidence="4">
    <location>
        <begin position="67"/>
        <end position="147"/>
    </location>
</feature>
<dbReference type="PROSITE" id="PS50102">
    <property type="entry name" value="RRM"/>
    <property type="match status" value="1"/>
</dbReference>